<keyword evidence="4" id="KW-0393">Immunoglobulin domain</keyword>
<dbReference type="InterPro" id="IPR052598">
    <property type="entry name" value="IgSF_CEA-related"/>
</dbReference>
<dbReference type="Pfam" id="PF07679">
    <property type="entry name" value="I-set"/>
    <property type="match status" value="1"/>
</dbReference>
<name>A0A8U0QV38_SALNM</name>
<dbReference type="InterPro" id="IPR013098">
    <property type="entry name" value="Ig_I-set"/>
</dbReference>
<dbReference type="SUPFAM" id="SSF48726">
    <property type="entry name" value="Immunoglobulin"/>
    <property type="match status" value="2"/>
</dbReference>
<dbReference type="PANTHER" id="PTHR44337:SF20">
    <property type="entry name" value="CARCINOEMBRYONIC ANTIGEN-RELATED CELL ADHESION MOLECULE 5-RELATED"/>
    <property type="match status" value="1"/>
</dbReference>
<protein>
    <submittedName>
        <fullName evidence="7">Carcinoembryonic antigen-related cell adhesion molecule 1-like</fullName>
    </submittedName>
</protein>
<dbReference type="Pfam" id="PF13895">
    <property type="entry name" value="Ig_2"/>
    <property type="match status" value="1"/>
</dbReference>
<keyword evidence="6" id="KW-1185">Reference proteome</keyword>
<dbReference type="InterPro" id="IPR007110">
    <property type="entry name" value="Ig-like_dom"/>
</dbReference>
<evidence type="ECO:0000256" key="2">
    <source>
        <dbReference type="ARBA" id="ARBA00023157"/>
    </source>
</evidence>
<organism evidence="6 7">
    <name type="scientific">Salvelinus namaycush</name>
    <name type="common">Lake trout</name>
    <name type="synonym">Salmo namaycush</name>
    <dbReference type="NCBI Taxonomy" id="8040"/>
    <lineage>
        <taxon>Eukaryota</taxon>
        <taxon>Metazoa</taxon>
        <taxon>Chordata</taxon>
        <taxon>Craniata</taxon>
        <taxon>Vertebrata</taxon>
        <taxon>Euteleostomi</taxon>
        <taxon>Actinopterygii</taxon>
        <taxon>Neopterygii</taxon>
        <taxon>Teleostei</taxon>
        <taxon>Protacanthopterygii</taxon>
        <taxon>Salmoniformes</taxon>
        <taxon>Salmonidae</taxon>
        <taxon>Salmoninae</taxon>
        <taxon>Salvelinus</taxon>
    </lineage>
</organism>
<dbReference type="InterPro" id="IPR003599">
    <property type="entry name" value="Ig_sub"/>
</dbReference>
<feature type="domain" description="Ig-like" evidence="5">
    <location>
        <begin position="1"/>
        <end position="72"/>
    </location>
</feature>
<sequence>MKVTPLDVLYGSGSDLTLSCSAESSPPAQFQWAMNRTLLSNMGPEFRLENIQANQSGSYSCWAHNTRTLRYQTSEPSDITVLESISDDTFNTSPNPPIIEGSFVTLTCDASGFNVTRDWMKDGQHLSAGVNITISEDKKTASINPVNKGDAGKYLCKLTNPVSSAEVEYSLTVHRK</sequence>
<evidence type="ECO:0000313" key="7">
    <source>
        <dbReference type="RefSeq" id="XP_038849186.1"/>
    </source>
</evidence>
<dbReference type="PANTHER" id="PTHR44337">
    <property type="entry name" value="CARCINOEMBRYONIC ANTIGEN-RELATED CELL ADHESION MOLECULE 8"/>
    <property type="match status" value="1"/>
</dbReference>
<dbReference type="Gene3D" id="2.60.40.10">
    <property type="entry name" value="Immunoglobulins"/>
    <property type="match status" value="2"/>
</dbReference>
<proteinExistence type="predicted"/>
<dbReference type="SMART" id="SM00409">
    <property type="entry name" value="IG"/>
    <property type="match status" value="2"/>
</dbReference>
<evidence type="ECO:0000256" key="1">
    <source>
        <dbReference type="ARBA" id="ARBA00022729"/>
    </source>
</evidence>
<evidence type="ECO:0000259" key="5">
    <source>
        <dbReference type="PROSITE" id="PS50835"/>
    </source>
</evidence>
<evidence type="ECO:0000256" key="4">
    <source>
        <dbReference type="ARBA" id="ARBA00023319"/>
    </source>
</evidence>
<evidence type="ECO:0000256" key="3">
    <source>
        <dbReference type="ARBA" id="ARBA00023180"/>
    </source>
</evidence>
<dbReference type="PROSITE" id="PS50835">
    <property type="entry name" value="IG_LIKE"/>
    <property type="match status" value="2"/>
</dbReference>
<dbReference type="InterPro" id="IPR013783">
    <property type="entry name" value="Ig-like_fold"/>
</dbReference>
<evidence type="ECO:0000313" key="6">
    <source>
        <dbReference type="Proteomes" id="UP000808372"/>
    </source>
</evidence>
<reference evidence="7" key="1">
    <citation type="submission" date="2025-08" db="UniProtKB">
        <authorList>
            <consortium name="RefSeq"/>
        </authorList>
    </citation>
    <scope>IDENTIFICATION</scope>
    <source>
        <tissue evidence="7">White muscle</tissue>
    </source>
</reference>
<dbReference type="AlphaFoldDB" id="A0A8U0QV38"/>
<dbReference type="InterPro" id="IPR003598">
    <property type="entry name" value="Ig_sub2"/>
</dbReference>
<dbReference type="KEGG" id="snh:120047705"/>
<feature type="domain" description="Ig-like" evidence="5">
    <location>
        <begin position="76"/>
        <end position="172"/>
    </location>
</feature>
<gene>
    <name evidence="7" type="primary">LOC120047705</name>
</gene>
<dbReference type="SMART" id="SM00408">
    <property type="entry name" value="IGc2"/>
    <property type="match status" value="2"/>
</dbReference>
<dbReference type="GeneID" id="120047705"/>
<dbReference type="Proteomes" id="UP000808372">
    <property type="component" value="Chromosome 5"/>
</dbReference>
<dbReference type="InterPro" id="IPR036179">
    <property type="entry name" value="Ig-like_dom_sf"/>
</dbReference>
<keyword evidence="3" id="KW-0325">Glycoprotein</keyword>
<keyword evidence="2" id="KW-1015">Disulfide bond</keyword>
<accession>A0A8U0QV38</accession>
<dbReference type="RefSeq" id="XP_038849186.1">
    <property type="nucleotide sequence ID" value="XM_038993258.1"/>
</dbReference>
<keyword evidence="1" id="KW-0732">Signal</keyword>